<proteinExistence type="predicted"/>
<name>A0ABX8CTS5_9NOCA</name>
<dbReference type="Proteomes" id="UP000683310">
    <property type="component" value="Chromosome"/>
</dbReference>
<accession>A0ABX8CTS5</accession>
<evidence type="ECO:0000313" key="1">
    <source>
        <dbReference type="EMBL" id="QVI23308.1"/>
    </source>
</evidence>
<reference evidence="1 2" key="1">
    <citation type="submission" date="2021-04" db="EMBL/GenBank/DDBJ databases">
        <title>Nocardia tengchongensis.</title>
        <authorList>
            <person name="Zhuang k."/>
            <person name="Ran Y."/>
            <person name="Li W."/>
        </authorList>
    </citation>
    <scope>NUCLEOTIDE SEQUENCE [LARGE SCALE GENOMIC DNA]</scope>
    <source>
        <strain evidence="1 2">CFH S0057</strain>
    </source>
</reference>
<gene>
    <name evidence="1" type="ORF">KHQ06_10660</name>
</gene>
<organism evidence="1 2">
    <name type="scientific">Nocardia tengchongensis</name>
    <dbReference type="NCBI Taxonomy" id="2055889"/>
    <lineage>
        <taxon>Bacteria</taxon>
        <taxon>Bacillati</taxon>
        <taxon>Actinomycetota</taxon>
        <taxon>Actinomycetes</taxon>
        <taxon>Mycobacteriales</taxon>
        <taxon>Nocardiaceae</taxon>
        <taxon>Nocardia</taxon>
    </lineage>
</organism>
<evidence type="ECO:0000313" key="2">
    <source>
        <dbReference type="Proteomes" id="UP000683310"/>
    </source>
</evidence>
<protein>
    <submittedName>
        <fullName evidence="1">Uncharacterized protein</fullName>
    </submittedName>
</protein>
<dbReference type="GeneID" id="300987742"/>
<dbReference type="EMBL" id="CP074371">
    <property type="protein sequence ID" value="QVI23308.1"/>
    <property type="molecule type" value="Genomic_DNA"/>
</dbReference>
<dbReference type="RefSeq" id="WP_213559380.1">
    <property type="nucleotide sequence ID" value="NZ_JBFAJM010000001.1"/>
</dbReference>
<sequence length="58" mass="6165">MDILLAIMLVSSLVFAAATAGRILLADEEIAPRLTVADIQARLAAEPPCTYVPISRGR</sequence>
<keyword evidence="2" id="KW-1185">Reference proteome</keyword>